<organism evidence="2 3">
    <name type="scientific">Candidatus Scatomorpha merdipullorum</name>
    <dbReference type="NCBI Taxonomy" id="2840927"/>
    <lineage>
        <taxon>Bacteria</taxon>
        <taxon>Bacillati</taxon>
        <taxon>Bacillota</taxon>
        <taxon>Clostridia</taxon>
        <taxon>Eubacteriales</taxon>
        <taxon>Candidatus Scatomorpha</taxon>
    </lineage>
</organism>
<dbReference type="Gene3D" id="3.40.50.300">
    <property type="entry name" value="P-loop containing nucleotide triphosphate hydrolases"/>
    <property type="match status" value="1"/>
</dbReference>
<dbReference type="SUPFAM" id="SSF52540">
    <property type="entry name" value="P-loop containing nucleoside triphosphate hydrolases"/>
    <property type="match status" value="1"/>
</dbReference>
<name>A0A9D1FEI8_9FIRM</name>
<accession>A0A9D1FEI8</accession>
<evidence type="ECO:0000313" key="3">
    <source>
        <dbReference type="Proteomes" id="UP000824001"/>
    </source>
</evidence>
<dbReference type="InterPro" id="IPR002586">
    <property type="entry name" value="CobQ/CobB/MinD/ParA_Nub-bd_dom"/>
</dbReference>
<sequence>MSNSCEKFLKGAKNLVFLGETGSGKTETAINLARLLAAEDARSVHFFDMDQTKPLFRARDCAGEMEAEGIVFHFQSQYLDAPTVVPGVIEALLDEDSVVLLDVGGGAHGSHMIGQFSHILSRESTRVLYIVNPYRPWSRSLEEIERTAERVAGAARLTRLHLVANPNLGPETDAGVVVEGLNRFRALFPERTPEFVCVPEELCADAEQSVKEPILPIRLNTLPEWMVVQERDSDMKEWSKNA</sequence>
<reference evidence="2" key="2">
    <citation type="journal article" date="2021" name="PeerJ">
        <title>Extensive microbial diversity within the chicken gut microbiome revealed by metagenomics and culture.</title>
        <authorList>
            <person name="Gilroy R."/>
            <person name="Ravi A."/>
            <person name="Getino M."/>
            <person name="Pursley I."/>
            <person name="Horton D.L."/>
            <person name="Alikhan N.F."/>
            <person name="Baker D."/>
            <person name="Gharbi K."/>
            <person name="Hall N."/>
            <person name="Watson M."/>
            <person name="Adriaenssens E.M."/>
            <person name="Foster-Nyarko E."/>
            <person name="Jarju S."/>
            <person name="Secka A."/>
            <person name="Antonio M."/>
            <person name="Oren A."/>
            <person name="Chaudhuri R.R."/>
            <person name="La Ragione R."/>
            <person name="Hildebrand F."/>
            <person name="Pallen M.J."/>
        </authorList>
    </citation>
    <scope>NUCLEOTIDE SEQUENCE</scope>
    <source>
        <strain evidence="2">ChiHjej10B9-9673</strain>
    </source>
</reference>
<protein>
    <recommendedName>
        <fullName evidence="1">CobQ/CobB/MinD/ParA nucleotide binding domain-containing protein</fullName>
    </recommendedName>
</protein>
<dbReference type="Proteomes" id="UP000824001">
    <property type="component" value="Unassembled WGS sequence"/>
</dbReference>
<dbReference type="AlphaFoldDB" id="A0A9D1FEI8"/>
<dbReference type="Pfam" id="PF01656">
    <property type="entry name" value="CbiA"/>
    <property type="match status" value="1"/>
</dbReference>
<gene>
    <name evidence="2" type="ORF">IAC18_08470</name>
</gene>
<evidence type="ECO:0000313" key="2">
    <source>
        <dbReference type="EMBL" id="HIS67587.1"/>
    </source>
</evidence>
<comment type="caution">
    <text evidence="2">The sequence shown here is derived from an EMBL/GenBank/DDBJ whole genome shotgun (WGS) entry which is preliminary data.</text>
</comment>
<evidence type="ECO:0000259" key="1">
    <source>
        <dbReference type="Pfam" id="PF01656"/>
    </source>
</evidence>
<dbReference type="EMBL" id="DVJK01000241">
    <property type="protein sequence ID" value="HIS67587.1"/>
    <property type="molecule type" value="Genomic_DNA"/>
</dbReference>
<feature type="domain" description="CobQ/CobB/MinD/ParA nucleotide binding" evidence="1">
    <location>
        <begin position="19"/>
        <end position="145"/>
    </location>
</feature>
<dbReference type="InterPro" id="IPR027417">
    <property type="entry name" value="P-loop_NTPase"/>
</dbReference>
<reference evidence="2" key="1">
    <citation type="submission" date="2020-10" db="EMBL/GenBank/DDBJ databases">
        <authorList>
            <person name="Gilroy R."/>
        </authorList>
    </citation>
    <scope>NUCLEOTIDE SEQUENCE</scope>
    <source>
        <strain evidence="2">ChiHjej10B9-9673</strain>
    </source>
</reference>
<proteinExistence type="predicted"/>